<keyword evidence="6" id="KW-0547">Nucleotide-binding</keyword>
<feature type="transmembrane region" description="Helical" evidence="10">
    <location>
        <begin position="156"/>
        <end position="178"/>
    </location>
</feature>
<evidence type="ECO:0000256" key="5">
    <source>
        <dbReference type="ARBA" id="ARBA00022692"/>
    </source>
</evidence>
<dbReference type="GO" id="GO:0016887">
    <property type="term" value="F:ATP hydrolysis activity"/>
    <property type="evidence" value="ECO:0007669"/>
    <property type="project" value="InterPro"/>
</dbReference>
<dbReference type="GO" id="GO:0005524">
    <property type="term" value="F:ATP binding"/>
    <property type="evidence" value="ECO:0007669"/>
    <property type="project" value="UniProtKB-KW"/>
</dbReference>
<dbReference type="PROSITE" id="PS50990">
    <property type="entry name" value="PEPTIDASE_C39"/>
    <property type="match status" value="1"/>
</dbReference>
<gene>
    <name evidence="14" type="ORF">C8D97_1176</name>
</gene>
<evidence type="ECO:0000256" key="3">
    <source>
        <dbReference type="ARBA" id="ARBA00022448"/>
    </source>
</evidence>
<organism evidence="14 15">
    <name type="scientific">Pleionea mediterranea</name>
    <dbReference type="NCBI Taxonomy" id="523701"/>
    <lineage>
        <taxon>Bacteria</taxon>
        <taxon>Pseudomonadati</taxon>
        <taxon>Pseudomonadota</taxon>
        <taxon>Gammaproteobacteria</taxon>
        <taxon>Oceanospirillales</taxon>
        <taxon>Pleioneaceae</taxon>
        <taxon>Pleionea</taxon>
    </lineage>
</organism>
<dbReference type="Pfam" id="PF03412">
    <property type="entry name" value="Peptidase_C39"/>
    <property type="match status" value="1"/>
</dbReference>
<dbReference type="GO" id="GO:0030256">
    <property type="term" value="C:type I protein secretion system complex"/>
    <property type="evidence" value="ECO:0007669"/>
    <property type="project" value="InterPro"/>
</dbReference>
<dbReference type="PROSITE" id="PS50893">
    <property type="entry name" value="ABC_TRANSPORTER_2"/>
    <property type="match status" value="1"/>
</dbReference>
<evidence type="ECO:0000256" key="10">
    <source>
        <dbReference type="SAM" id="Phobius"/>
    </source>
</evidence>
<dbReference type="NCBIfam" id="TIGR01846">
    <property type="entry name" value="type_I_sec_HlyB"/>
    <property type="match status" value="1"/>
</dbReference>
<dbReference type="EMBL" id="QGGU01000017">
    <property type="protein sequence ID" value="PWK42804.1"/>
    <property type="molecule type" value="Genomic_DNA"/>
</dbReference>
<evidence type="ECO:0000256" key="1">
    <source>
        <dbReference type="ARBA" id="ARBA00004651"/>
    </source>
</evidence>
<dbReference type="Gene3D" id="1.20.1560.10">
    <property type="entry name" value="ABC transporter type 1, transmembrane domain"/>
    <property type="match status" value="1"/>
</dbReference>
<dbReference type="GO" id="GO:0034040">
    <property type="term" value="F:ATPase-coupled lipid transmembrane transporter activity"/>
    <property type="evidence" value="ECO:0007669"/>
    <property type="project" value="TreeGrafter"/>
</dbReference>
<dbReference type="OrthoDB" id="9806127at2"/>
<evidence type="ECO:0000256" key="8">
    <source>
        <dbReference type="ARBA" id="ARBA00022989"/>
    </source>
</evidence>
<dbReference type="InterPro" id="IPR010132">
    <property type="entry name" value="ATPase_T1SS_HlyB"/>
</dbReference>
<dbReference type="Pfam" id="PF00664">
    <property type="entry name" value="ABC_membrane"/>
    <property type="match status" value="1"/>
</dbReference>
<evidence type="ECO:0000256" key="7">
    <source>
        <dbReference type="ARBA" id="ARBA00022840"/>
    </source>
</evidence>
<dbReference type="GO" id="GO:0008233">
    <property type="term" value="F:peptidase activity"/>
    <property type="evidence" value="ECO:0007669"/>
    <property type="project" value="InterPro"/>
</dbReference>
<dbReference type="InterPro" id="IPR017871">
    <property type="entry name" value="ABC_transporter-like_CS"/>
</dbReference>
<evidence type="ECO:0000313" key="15">
    <source>
        <dbReference type="Proteomes" id="UP000245790"/>
    </source>
</evidence>
<evidence type="ECO:0000259" key="11">
    <source>
        <dbReference type="PROSITE" id="PS50893"/>
    </source>
</evidence>
<keyword evidence="8 10" id="KW-1133">Transmembrane helix</keyword>
<keyword evidence="7" id="KW-0067">ATP-binding</keyword>
<protein>
    <submittedName>
        <fullName evidence="14">HlyB family type I secretion system ABC transporter/type I secretion system LssB family ATPase</fullName>
    </submittedName>
</protein>
<dbReference type="InterPro" id="IPR027417">
    <property type="entry name" value="P-loop_NTPase"/>
</dbReference>
<dbReference type="SUPFAM" id="SSF90123">
    <property type="entry name" value="ABC transporter transmembrane region"/>
    <property type="match status" value="1"/>
</dbReference>
<feature type="domain" description="ABC transmembrane type-1" evidence="12">
    <location>
        <begin position="156"/>
        <end position="435"/>
    </location>
</feature>
<feature type="transmembrane region" description="Helical" evidence="10">
    <location>
        <begin position="190"/>
        <end position="210"/>
    </location>
</feature>
<dbReference type="GO" id="GO:0006508">
    <property type="term" value="P:proteolysis"/>
    <property type="evidence" value="ECO:0007669"/>
    <property type="project" value="InterPro"/>
</dbReference>
<dbReference type="PROSITE" id="PS50929">
    <property type="entry name" value="ABC_TM1F"/>
    <property type="match status" value="1"/>
</dbReference>
<dbReference type="InterPro" id="IPR011527">
    <property type="entry name" value="ABC1_TM_dom"/>
</dbReference>
<dbReference type="GO" id="GO:0140359">
    <property type="term" value="F:ABC-type transporter activity"/>
    <property type="evidence" value="ECO:0007669"/>
    <property type="project" value="InterPro"/>
</dbReference>
<dbReference type="FunFam" id="1.20.1560.10:FF:000056">
    <property type="entry name" value="Alpha-hemolysin translocation ATP-binding protein HlyB"/>
    <property type="match status" value="1"/>
</dbReference>
<dbReference type="GO" id="GO:0030253">
    <property type="term" value="P:protein secretion by the type I secretion system"/>
    <property type="evidence" value="ECO:0007669"/>
    <property type="project" value="InterPro"/>
</dbReference>
<reference evidence="14 15" key="1">
    <citation type="submission" date="2018-05" db="EMBL/GenBank/DDBJ databases">
        <title>Genomic Encyclopedia of Type Strains, Phase IV (KMG-IV): sequencing the most valuable type-strain genomes for metagenomic binning, comparative biology and taxonomic classification.</title>
        <authorList>
            <person name="Goeker M."/>
        </authorList>
    </citation>
    <scope>NUCLEOTIDE SEQUENCE [LARGE SCALE GENOMIC DNA]</scope>
    <source>
        <strain evidence="14 15">DSM 25350</strain>
    </source>
</reference>
<comment type="subcellular location">
    <subcellularLocation>
        <location evidence="1">Cell membrane</location>
        <topology evidence="1">Multi-pass membrane protein</topology>
    </subcellularLocation>
</comment>
<dbReference type="SUPFAM" id="SSF52540">
    <property type="entry name" value="P-loop containing nucleoside triphosphate hydrolases"/>
    <property type="match status" value="1"/>
</dbReference>
<keyword evidence="15" id="KW-1185">Reference proteome</keyword>
<dbReference type="InterPro" id="IPR039421">
    <property type="entry name" value="Type_1_exporter"/>
</dbReference>
<dbReference type="CDD" id="cd18588">
    <property type="entry name" value="ABC_6TM_CyaB_HlyB_like"/>
    <property type="match status" value="1"/>
</dbReference>
<comment type="caution">
    <text evidence="14">The sequence shown here is derived from an EMBL/GenBank/DDBJ whole genome shotgun (WGS) entry which is preliminary data.</text>
</comment>
<dbReference type="AlphaFoldDB" id="A0A316FSP2"/>
<keyword evidence="9 10" id="KW-0472">Membrane</keyword>
<feature type="domain" description="Peptidase C39" evidence="13">
    <location>
        <begin position="4"/>
        <end position="124"/>
    </location>
</feature>
<evidence type="ECO:0000256" key="6">
    <source>
        <dbReference type="ARBA" id="ARBA00022741"/>
    </source>
</evidence>
<name>A0A316FSP2_9GAMM</name>
<feature type="transmembrane region" description="Helical" evidence="10">
    <location>
        <begin position="263"/>
        <end position="286"/>
    </location>
</feature>
<dbReference type="Pfam" id="PF00005">
    <property type="entry name" value="ABC_tran"/>
    <property type="match status" value="1"/>
</dbReference>
<evidence type="ECO:0000259" key="13">
    <source>
        <dbReference type="PROSITE" id="PS50990"/>
    </source>
</evidence>
<evidence type="ECO:0000256" key="2">
    <source>
        <dbReference type="ARBA" id="ARBA00006025"/>
    </source>
</evidence>
<accession>A0A316FSP2</accession>
<sequence length="707" mass="78571">MDAPTDNGLSPAYSLAVVLKYFDIDTSIETLVQDNGLKINQLDNTSYLRLAKRAGLKASIKKMTVRNMSSHLMPCVVILSSGEFCVLVRVTEKDVMLQKYGQSSVLSLSIEEFEKSYSGNCILFKKKLGLDNLTSKFDITWFIPSLLKYKHLLGQVLVASFVIQLLALATPLFFQVVIDKVLVHQGLTTLDVLCIGLLVVSIFEVVLTGLRTYVFSHTTNRVDVELGSKLFSHLVKLPVSFFESRQVGNIVARVKELDSIRNFITGTSLTLVIDLFFSFVFFAIMYYYSTTLFTIVALIMPLYVILSAIITPVLKKRLDDQFKYGAANQAFLTESVHGIETIKALALEPKVNRRWEEQLAHYVTSTFKTTNLSNIANQVAGFINKLTTVLIIWIGARLVIEQEISMGQLIAFNMFAGRVSAPILRLVQVWQDFQQARVSVDRLGDILNAPAEPTLSSAQSNGVNLKGDIAFKNISFKYAADMPRVLENINFTVSAGTVVGVVGRSGSGKSTLTKLIQKLYLPEKGKVYIDDIDLALVDPSYLRRKIGVVLQENFLFNKTIKENIAFGDPTAPIERIIDAAKTAGAHEFIVGMANGYDAIVGENGRNLSGGQRQRLAIARALLTNPDILIFDEATSALDYESERIIQDNLKEICKGRTVIMIAHRLSTIRNADKIYVLEKGQLIEQGDHDELLSSNGYYAKLHGFQSQ</sequence>
<dbReference type="Gene3D" id="3.90.70.10">
    <property type="entry name" value="Cysteine proteinases"/>
    <property type="match status" value="1"/>
</dbReference>
<evidence type="ECO:0000259" key="12">
    <source>
        <dbReference type="PROSITE" id="PS50929"/>
    </source>
</evidence>
<dbReference type="GO" id="GO:0005886">
    <property type="term" value="C:plasma membrane"/>
    <property type="evidence" value="ECO:0007669"/>
    <property type="project" value="UniProtKB-SubCell"/>
</dbReference>
<dbReference type="Gene3D" id="3.40.50.300">
    <property type="entry name" value="P-loop containing nucleotide triphosphate hydrolases"/>
    <property type="match status" value="1"/>
</dbReference>
<dbReference type="InterPro" id="IPR003593">
    <property type="entry name" value="AAA+_ATPase"/>
</dbReference>
<dbReference type="FunFam" id="3.40.50.300:FF:000299">
    <property type="entry name" value="ABC transporter ATP-binding protein/permease"/>
    <property type="match status" value="1"/>
</dbReference>
<feature type="transmembrane region" description="Helical" evidence="10">
    <location>
        <begin position="292"/>
        <end position="314"/>
    </location>
</feature>
<proteinExistence type="inferred from homology"/>
<dbReference type="InterPro" id="IPR003439">
    <property type="entry name" value="ABC_transporter-like_ATP-bd"/>
</dbReference>
<dbReference type="PANTHER" id="PTHR24221:SF647">
    <property type="entry name" value="BLL6336 PROTEIN"/>
    <property type="match status" value="1"/>
</dbReference>
<evidence type="ECO:0000256" key="4">
    <source>
        <dbReference type="ARBA" id="ARBA00022475"/>
    </source>
</evidence>
<keyword evidence="5 10" id="KW-0812">Transmembrane</keyword>
<evidence type="ECO:0000256" key="9">
    <source>
        <dbReference type="ARBA" id="ARBA00023136"/>
    </source>
</evidence>
<dbReference type="SMART" id="SM00382">
    <property type="entry name" value="AAA"/>
    <property type="match status" value="1"/>
</dbReference>
<evidence type="ECO:0000313" key="14">
    <source>
        <dbReference type="EMBL" id="PWK42804.1"/>
    </source>
</evidence>
<comment type="similarity">
    <text evidence="2">Belongs to the ABC transporter superfamily. Protein-1 exporter (TC 3.A.1.109) family.</text>
</comment>
<dbReference type="Proteomes" id="UP000245790">
    <property type="component" value="Unassembled WGS sequence"/>
</dbReference>
<dbReference type="PANTHER" id="PTHR24221">
    <property type="entry name" value="ATP-BINDING CASSETTE SUB-FAMILY B"/>
    <property type="match status" value="1"/>
</dbReference>
<keyword evidence="4" id="KW-1003">Cell membrane</keyword>
<feature type="domain" description="ABC transporter" evidence="11">
    <location>
        <begin position="469"/>
        <end position="704"/>
    </location>
</feature>
<keyword evidence="3" id="KW-0813">Transport</keyword>
<dbReference type="InterPro" id="IPR036640">
    <property type="entry name" value="ABC1_TM_sf"/>
</dbReference>
<dbReference type="PROSITE" id="PS00211">
    <property type="entry name" value="ABC_TRANSPORTER_1"/>
    <property type="match status" value="1"/>
</dbReference>
<dbReference type="RefSeq" id="WP_109765071.1">
    <property type="nucleotide sequence ID" value="NZ_QGGU01000017.1"/>
</dbReference>
<dbReference type="InterPro" id="IPR005074">
    <property type="entry name" value="Peptidase_C39"/>
</dbReference>